<evidence type="ECO:0000313" key="2">
    <source>
        <dbReference type="EMBL" id="GMT04335.1"/>
    </source>
</evidence>
<protein>
    <recommendedName>
        <fullName evidence="4">Secreted protein</fullName>
    </recommendedName>
</protein>
<gene>
    <name evidence="2" type="ORF">PENTCL1PPCAC_26509</name>
</gene>
<dbReference type="AlphaFoldDB" id="A0AAV5UDV4"/>
<comment type="caution">
    <text evidence="2">The sequence shown here is derived from an EMBL/GenBank/DDBJ whole genome shotgun (WGS) entry which is preliminary data.</text>
</comment>
<proteinExistence type="predicted"/>
<sequence length="122" mass="14142">FSLPSIFFTLLITFPCLFSLPSFFSSQQSIPLMNRRSEIFVRMRRIFEREKLRRAIVSVLPSRLQFSRSSVDAPAMLSTMTESRPVARQWERRRCSSISLSAHTTLLLRLSDQRQVSSVSLN</sequence>
<keyword evidence="1" id="KW-0812">Transmembrane</keyword>
<reference evidence="2" key="1">
    <citation type="submission" date="2023-10" db="EMBL/GenBank/DDBJ databases">
        <title>Genome assembly of Pristionchus species.</title>
        <authorList>
            <person name="Yoshida K."/>
            <person name="Sommer R.J."/>
        </authorList>
    </citation>
    <scope>NUCLEOTIDE SEQUENCE</scope>
    <source>
        <strain evidence="2">RS0144</strain>
    </source>
</reference>
<name>A0AAV5UDV4_9BILA</name>
<evidence type="ECO:0008006" key="4">
    <source>
        <dbReference type="Google" id="ProtNLM"/>
    </source>
</evidence>
<evidence type="ECO:0000313" key="3">
    <source>
        <dbReference type="Proteomes" id="UP001432027"/>
    </source>
</evidence>
<dbReference type="EMBL" id="BTSX01000006">
    <property type="protein sequence ID" value="GMT04335.1"/>
    <property type="molecule type" value="Genomic_DNA"/>
</dbReference>
<keyword evidence="1" id="KW-1133">Transmembrane helix</keyword>
<feature type="transmembrane region" description="Helical" evidence="1">
    <location>
        <begin position="6"/>
        <end position="26"/>
    </location>
</feature>
<accession>A0AAV5UDV4</accession>
<evidence type="ECO:0000256" key="1">
    <source>
        <dbReference type="SAM" id="Phobius"/>
    </source>
</evidence>
<dbReference type="Proteomes" id="UP001432027">
    <property type="component" value="Unassembled WGS sequence"/>
</dbReference>
<keyword evidence="3" id="KW-1185">Reference proteome</keyword>
<feature type="non-terminal residue" evidence="2">
    <location>
        <position position="1"/>
    </location>
</feature>
<keyword evidence="1" id="KW-0472">Membrane</keyword>
<organism evidence="2 3">
    <name type="scientific">Pristionchus entomophagus</name>
    <dbReference type="NCBI Taxonomy" id="358040"/>
    <lineage>
        <taxon>Eukaryota</taxon>
        <taxon>Metazoa</taxon>
        <taxon>Ecdysozoa</taxon>
        <taxon>Nematoda</taxon>
        <taxon>Chromadorea</taxon>
        <taxon>Rhabditida</taxon>
        <taxon>Rhabditina</taxon>
        <taxon>Diplogasteromorpha</taxon>
        <taxon>Diplogasteroidea</taxon>
        <taxon>Neodiplogasteridae</taxon>
        <taxon>Pristionchus</taxon>
    </lineage>
</organism>